<dbReference type="SUPFAM" id="SSF53335">
    <property type="entry name" value="S-adenosyl-L-methionine-dependent methyltransferases"/>
    <property type="match status" value="1"/>
</dbReference>
<organism evidence="2 3">
    <name type="scientific">Favolaschia claudopus</name>
    <dbReference type="NCBI Taxonomy" id="2862362"/>
    <lineage>
        <taxon>Eukaryota</taxon>
        <taxon>Fungi</taxon>
        <taxon>Dikarya</taxon>
        <taxon>Basidiomycota</taxon>
        <taxon>Agaricomycotina</taxon>
        <taxon>Agaricomycetes</taxon>
        <taxon>Agaricomycetidae</taxon>
        <taxon>Agaricales</taxon>
        <taxon>Marasmiineae</taxon>
        <taxon>Mycenaceae</taxon>
        <taxon>Favolaschia</taxon>
    </lineage>
</organism>
<accession>A0AAV9ZD83</accession>
<keyword evidence="3" id="KW-1185">Reference proteome</keyword>
<dbReference type="CDD" id="cd02440">
    <property type="entry name" value="AdoMet_MTases"/>
    <property type="match status" value="1"/>
</dbReference>
<dbReference type="Pfam" id="PF08241">
    <property type="entry name" value="Methyltransf_11"/>
    <property type="match status" value="1"/>
</dbReference>
<evidence type="ECO:0000313" key="2">
    <source>
        <dbReference type="EMBL" id="KAK6978214.1"/>
    </source>
</evidence>
<protein>
    <submittedName>
        <fullName evidence="2">Methyltransf-25 domain-containing protein</fullName>
    </submittedName>
</protein>
<dbReference type="AlphaFoldDB" id="A0AAV9ZD83"/>
<dbReference type="GO" id="GO:0008757">
    <property type="term" value="F:S-adenosylmethionine-dependent methyltransferase activity"/>
    <property type="evidence" value="ECO:0007669"/>
    <property type="project" value="InterPro"/>
</dbReference>
<name>A0AAV9ZD83_9AGAR</name>
<dbReference type="Gene3D" id="3.40.50.150">
    <property type="entry name" value="Vaccinia Virus protein VP39"/>
    <property type="match status" value="1"/>
</dbReference>
<sequence length="282" mass="30627">MSSIKPDYSKFTDADVQKMEQMSTTSATALLIQAGLLPVSSPPSPTSTENSQLRILDNACGAGIVTSLFLDALTISKAKDTSNVRVTCADFEPQMVKLAKERIEKNGWNENQRVEAVVADAQALPFEDNHFTHVLMNMGIQVVPDPALVVKESLRVLSPSGVFGITSASTPGWLPLIQSALGTSFTPPPMFTSGPLLSKDSINTWLTEAGFTQVEVKTLSFETTSGVEEHLGVMRRMLGGEGGMLEGERWDVYEAYVRERFGGGEGEVRMRSEMFVTTGRKA</sequence>
<evidence type="ECO:0000313" key="3">
    <source>
        <dbReference type="Proteomes" id="UP001362999"/>
    </source>
</evidence>
<gene>
    <name evidence="2" type="ORF">R3P38DRAFT_3470288</name>
</gene>
<dbReference type="Proteomes" id="UP001362999">
    <property type="component" value="Unassembled WGS sequence"/>
</dbReference>
<dbReference type="InterPro" id="IPR029063">
    <property type="entry name" value="SAM-dependent_MTases_sf"/>
</dbReference>
<proteinExistence type="predicted"/>
<reference evidence="2 3" key="1">
    <citation type="journal article" date="2024" name="J Genomics">
        <title>Draft genome sequencing and assembly of Favolaschia claudopus CIRM-BRFM 2984 isolated from oak limbs.</title>
        <authorList>
            <person name="Navarro D."/>
            <person name="Drula E."/>
            <person name="Chaduli D."/>
            <person name="Cazenave R."/>
            <person name="Ahrendt S."/>
            <person name="Wang J."/>
            <person name="Lipzen A."/>
            <person name="Daum C."/>
            <person name="Barry K."/>
            <person name="Grigoriev I.V."/>
            <person name="Favel A."/>
            <person name="Rosso M.N."/>
            <person name="Martin F."/>
        </authorList>
    </citation>
    <scope>NUCLEOTIDE SEQUENCE [LARGE SCALE GENOMIC DNA]</scope>
    <source>
        <strain evidence="2 3">CIRM-BRFM 2984</strain>
    </source>
</reference>
<dbReference type="PANTHER" id="PTHR43591:SF24">
    <property type="entry name" value="2-METHOXY-6-POLYPRENYL-1,4-BENZOQUINOL METHYLASE, MITOCHONDRIAL"/>
    <property type="match status" value="1"/>
</dbReference>
<evidence type="ECO:0000259" key="1">
    <source>
        <dbReference type="Pfam" id="PF08241"/>
    </source>
</evidence>
<feature type="domain" description="Methyltransferase type 11" evidence="1">
    <location>
        <begin position="56"/>
        <end position="163"/>
    </location>
</feature>
<dbReference type="EMBL" id="JAWWNJ010000161">
    <property type="protein sequence ID" value="KAK6978214.1"/>
    <property type="molecule type" value="Genomic_DNA"/>
</dbReference>
<dbReference type="PANTHER" id="PTHR43591">
    <property type="entry name" value="METHYLTRANSFERASE"/>
    <property type="match status" value="1"/>
</dbReference>
<dbReference type="InterPro" id="IPR013216">
    <property type="entry name" value="Methyltransf_11"/>
</dbReference>
<comment type="caution">
    <text evidence="2">The sequence shown here is derived from an EMBL/GenBank/DDBJ whole genome shotgun (WGS) entry which is preliminary data.</text>
</comment>